<organism evidence="2 3">
    <name type="scientific">Arenimonas donghaensis DSM 18148 = HO3-R19</name>
    <dbReference type="NCBI Taxonomy" id="1121014"/>
    <lineage>
        <taxon>Bacteria</taxon>
        <taxon>Pseudomonadati</taxon>
        <taxon>Pseudomonadota</taxon>
        <taxon>Gammaproteobacteria</taxon>
        <taxon>Lysobacterales</taxon>
        <taxon>Lysobacteraceae</taxon>
        <taxon>Arenimonas</taxon>
    </lineage>
</organism>
<evidence type="ECO:0000313" key="3">
    <source>
        <dbReference type="Proteomes" id="UP000029085"/>
    </source>
</evidence>
<protein>
    <submittedName>
        <fullName evidence="2">Membrane protein</fullName>
    </submittedName>
</protein>
<dbReference type="NCBIfam" id="NF033233">
    <property type="entry name" value="twin_helix"/>
    <property type="match status" value="1"/>
</dbReference>
<keyword evidence="1" id="KW-0812">Transmembrane</keyword>
<dbReference type="Proteomes" id="UP000029085">
    <property type="component" value="Unassembled WGS sequence"/>
</dbReference>
<reference evidence="2 3" key="2">
    <citation type="journal article" date="2015" name="Stand. Genomic Sci.">
        <title>High quality draft genomic sequence of Arenimonas donghaensis DSM 18148(T).</title>
        <authorList>
            <person name="Chen F."/>
            <person name="Wang H."/>
            <person name="Cao Y."/>
            <person name="Li X."/>
            <person name="Wang G."/>
        </authorList>
    </citation>
    <scope>NUCLEOTIDE SEQUENCE [LARGE SCALE GENOMIC DNA]</scope>
    <source>
        <strain evidence="2 3">HO3-R19</strain>
    </source>
</reference>
<dbReference type="OrthoDB" id="7066027at2"/>
<proteinExistence type="predicted"/>
<reference evidence="3" key="1">
    <citation type="submission" date="2013-08" db="EMBL/GenBank/DDBJ databases">
        <title>Genome sequencing of Arenimonas donghaensis.</title>
        <authorList>
            <person name="Chen F."/>
            <person name="Wang G."/>
        </authorList>
    </citation>
    <scope>NUCLEOTIDE SEQUENCE [LARGE SCALE GENOMIC DNA]</scope>
    <source>
        <strain evidence="3">HO3-R19</strain>
    </source>
</reference>
<keyword evidence="1" id="KW-0472">Membrane</keyword>
<dbReference type="InterPro" id="IPR021313">
    <property type="entry name" value="DUF2909"/>
</dbReference>
<comment type="caution">
    <text evidence="2">The sequence shown here is derived from an EMBL/GenBank/DDBJ whole genome shotgun (WGS) entry which is preliminary data.</text>
</comment>
<dbReference type="AlphaFoldDB" id="A0A087MHZ9"/>
<dbReference type="RefSeq" id="WP_034223623.1">
    <property type="nucleotide sequence ID" value="NZ_AVCJ01000014.1"/>
</dbReference>
<keyword evidence="1" id="KW-1133">Transmembrane helix</keyword>
<evidence type="ECO:0000313" key="2">
    <source>
        <dbReference type="EMBL" id="KFL36502.1"/>
    </source>
</evidence>
<keyword evidence="3" id="KW-1185">Reference proteome</keyword>
<accession>A0A087MHZ9</accession>
<dbReference type="EMBL" id="AVCJ01000014">
    <property type="protein sequence ID" value="KFL36502.1"/>
    <property type="molecule type" value="Genomic_DNA"/>
</dbReference>
<feature type="transmembrane region" description="Helical" evidence="1">
    <location>
        <begin position="6"/>
        <end position="30"/>
    </location>
</feature>
<dbReference type="Pfam" id="PF11137">
    <property type="entry name" value="DUF2909"/>
    <property type="match status" value="1"/>
</dbReference>
<evidence type="ECO:0000256" key="1">
    <source>
        <dbReference type="SAM" id="Phobius"/>
    </source>
</evidence>
<dbReference type="STRING" id="1121014.N788_12780"/>
<feature type="transmembrane region" description="Helical" evidence="1">
    <location>
        <begin position="42"/>
        <end position="65"/>
    </location>
</feature>
<gene>
    <name evidence="2" type="ORF">N788_12780</name>
</gene>
<name>A0A087MHZ9_9GAMM</name>
<dbReference type="PATRIC" id="fig|1121014.3.peg.1622"/>
<sequence>MSSELKTLVVIAFFIFILWNLGAGLYYMMVDKGRSKRTVNSLTWRIGLSVALIALVIIGIATGLVEPHGIGRQP</sequence>